<dbReference type="PROSITE" id="PS50853">
    <property type="entry name" value="FN3"/>
    <property type="match status" value="1"/>
</dbReference>
<dbReference type="Gene3D" id="2.60.40.10">
    <property type="entry name" value="Immunoglobulins"/>
    <property type="match status" value="4"/>
</dbReference>
<keyword evidence="5" id="KW-1185">Reference proteome</keyword>
<evidence type="ECO:0000256" key="1">
    <source>
        <dbReference type="SAM" id="MobiDB-lite"/>
    </source>
</evidence>
<feature type="domain" description="Fibronectin type-III" evidence="3">
    <location>
        <begin position="211"/>
        <end position="302"/>
    </location>
</feature>
<dbReference type="SUPFAM" id="SSF49265">
    <property type="entry name" value="Fibronectin type III"/>
    <property type="match status" value="2"/>
</dbReference>
<feature type="region of interest" description="Disordered" evidence="1">
    <location>
        <begin position="654"/>
        <end position="691"/>
    </location>
</feature>
<dbReference type="CDD" id="cd00063">
    <property type="entry name" value="FN3"/>
    <property type="match status" value="4"/>
</dbReference>
<sequence>MTSAVEFIFSKIRNSEIPPFDLWLPNSFYLRVGEILIETRKPYSYSEKEVKFIRIRILISSLLLYLGMLLGFSSFSYAAPEPGALRGIMPCAQAWCSTGKYAGYSYMTDGIDGNRDGQFVGFYTGAWLDLRQAMDVDGYYNNTGYAQIQFYDSKGKLVKSLNVGPSGNRTEFIPISPPILDVKSVFWYNNTGGGQWFSEIDLHGTIPDHDPPAEPKNLRATNGVNAVHLSWDANKEPDLKGYIVYKDGVALNGYETAITANSYAVSGLPSDATFGFQVSAVDFAKNESTKTPVVNGTSMGPAKYPKINAVNVEATSFRTDWDSVGQSYDVYLDGKLLINQSETTYSFSGLEPNRDYEVKIVAIDQYGRKNESALKVHTKDVPPSAKPTIRLDTKSFDKLVFAWDAVGKQYQLYVDGKPYGSLTDRLSMEVLNLTPNTTYKAKVAAIDAYGRQTESEEIEVKTDDIPPPLKFLLKTVVVKDTEIRLVWDDVRAGNYVLYQDGQKLADEKSVSYHVTGLNPETEYRYKVSYVDSFGRTVESNELLVKTLKKDSGGGPTWPGNPGGPGTPELPPQCTDPNAKDLSKANCKLIEGAQDSKVNYLNLMAAVIPIVILVFGVFWLIRVWKRKMEKASATSIGAASSLKLSDRERAERQVASDRLWKTIQQNNSKRSNNNTRQRKVAKYATDGKFRKR</sequence>
<reference evidence="4" key="1">
    <citation type="submission" date="2023-07" db="EMBL/GenBank/DDBJ databases">
        <authorList>
            <person name="Aktuganov G."/>
            <person name="Boyko T."/>
            <person name="Delegan Y."/>
            <person name="Galimzianova N."/>
            <person name="Gilvanova E."/>
            <person name="Korobov V."/>
            <person name="Kuzmina L."/>
            <person name="Melentiev A."/>
            <person name="Milman P."/>
            <person name="Ryabova A."/>
            <person name="Stupak E."/>
            <person name="Yasakov T."/>
            <person name="Zharikova N."/>
            <person name="Zhurenko E."/>
        </authorList>
    </citation>
    <scope>NUCLEOTIDE SEQUENCE</scope>
    <source>
        <strain evidence="4">IB-739</strain>
    </source>
</reference>
<dbReference type="SMART" id="SM00060">
    <property type="entry name" value="FN3"/>
    <property type="match status" value="4"/>
</dbReference>
<dbReference type="RefSeq" id="WP_302881553.1">
    <property type="nucleotide sequence ID" value="NZ_JAUMKJ010000099.1"/>
</dbReference>
<evidence type="ECO:0000313" key="5">
    <source>
        <dbReference type="Proteomes" id="UP001168883"/>
    </source>
</evidence>
<feature type="region of interest" description="Disordered" evidence="1">
    <location>
        <begin position="548"/>
        <end position="577"/>
    </location>
</feature>
<feature type="compositionally biased region" description="Gly residues" evidence="1">
    <location>
        <begin position="552"/>
        <end position="565"/>
    </location>
</feature>
<dbReference type="InterPro" id="IPR003961">
    <property type="entry name" value="FN3_dom"/>
</dbReference>
<evidence type="ECO:0000256" key="2">
    <source>
        <dbReference type="SAM" id="Phobius"/>
    </source>
</evidence>
<dbReference type="Pfam" id="PF00041">
    <property type="entry name" value="fn3"/>
    <property type="match status" value="1"/>
</dbReference>
<feature type="compositionally biased region" description="Polar residues" evidence="1">
    <location>
        <begin position="661"/>
        <end position="674"/>
    </location>
</feature>
<dbReference type="EMBL" id="JAUMKJ010000099">
    <property type="protein sequence ID" value="MDO3682092.1"/>
    <property type="molecule type" value="Genomic_DNA"/>
</dbReference>
<protein>
    <submittedName>
        <fullName evidence="4">Fibronectin type III domain-containing protein</fullName>
    </submittedName>
</protein>
<dbReference type="InterPro" id="IPR036116">
    <property type="entry name" value="FN3_sf"/>
</dbReference>
<feature type="transmembrane region" description="Helical" evidence="2">
    <location>
        <begin position="57"/>
        <end position="79"/>
    </location>
</feature>
<dbReference type="InterPro" id="IPR050713">
    <property type="entry name" value="RTP_Phos/Ushers"/>
</dbReference>
<evidence type="ECO:0000313" key="4">
    <source>
        <dbReference type="EMBL" id="MDO3682092.1"/>
    </source>
</evidence>
<keyword evidence="2" id="KW-0812">Transmembrane</keyword>
<dbReference type="PANTHER" id="PTHR46957">
    <property type="entry name" value="CYTOKINE RECEPTOR"/>
    <property type="match status" value="1"/>
</dbReference>
<dbReference type="PANTHER" id="PTHR46957:SF3">
    <property type="entry name" value="CYTOKINE RECEPTOR"/>
    <property type="match status" value="1"/>
</dbReference>
<dbReference type="InterPro" id="IPR013783">
    <property type="entry name" value="Ig-like_fold"/>
</dbReference>
<name>A0ABT8VM78_9BACL</name>
<evidence type="ECO:0000259" key="3">
    <source>
        <dbReference type="PROSITE" id="PS50853"/>
    </source>
</evidence>
<dbReference type="Proteomes" id="UP001168883">
    <property type="component" value="Unassembled WGS sequence"/>
</dbReference>
<gene>
    <name evidence="4" type="ORF">Q3C12_34415</name>
</gene>
<comment type="caution">
    <text evidence="4">The sequence shown here is derived from an EMBL/GenBank/DDBJ whole genome shotgun (WGS) entry which is preliminary data.</text>
</comment>
<keyword evidence="2" id="KW-1133">Transmembrane helix</keyword>
<accession>A0ABT8VM78</accession>
<organism evidence="4 5">
    <name type="scientific">Paenibacillus ehimensis</name>
    <dbReference type="NCBI Taxonomy" id="79264"/>
    <lineage>
        <taxon>Bacteria</taxon>
        <taxon>Bacillati</taxon>
        <taxon>Bacillota</taxon>
        <taxon>Bacilli</taxon>
        <taxon>Bacillales</taxon>
        <taxon>Paenibacillaceae</taxon>
        <taxon>Paenibacillus</taxon>
    </lineage>
</organism>
<proteinExistence type="predicted"/>
<feature type="transmembrane region" description="Helical" evidence="2">
    <location>
        <begin position="599"/>
        <end position="620"/>
    </location>
</feature>
<keyword evidence="2" id="KW-0472">Membrane</keyword>